<keyword evidence="2" id="KW-1185">Reference proteome</keyword>
<dbReference type="AlphaFoldDB" id="A0A8I0T2J8"/>
<dbReference type="EMBL" id="AQHF01000020">
    <property type="protein sequence ID" value="MBE0345466.1"/>
    <property type="molecule type" value="Genomic_DNA"/>
</dbReference>
<evidence type="ECO:0000313" key="1">
    <source>
        <dbReference type="EMBL" id="MBE0345466.1"/>
    </source>
</evidence>
<protein>
    <submittedName>
        <fullName evidence="1">Uncharacterized protein</fullName>
    </submittedName>
</protein>
<dbReference type="GO" id="GO:0008939">
    <property type="term" value="F:nicotinate-nucleotide-dimethylbenzimidazole phosphoribosyltransferase activity"/>
    <property type="evidence" value="ECO:0007669"/>
    <property type="project" value="InterPro"/>
</dbReference>
<accession>A0A8I0T2J8</accession>
<dbReference type="Proteomes" id="UP000660708">
    <property type="component" value="Unassembled WGS sequence"/>
</dbReference>
<reference evidence="1 2" key="1">
    <citation type="submission" date="2015-06" db="EMBL/GenBank/DDBJ databases">
        <title>Genome sequence of Pseudoalteromonas peptidolytica.</title>
        <authorList>
            <person name="Xie B.-B."/>
            <person name="Rong J.-C."/>
            <person name="Qin Q.-L."/>
            <person name="Zhang Y.-Z."/>
        </authorList>
    </citation>
    <scope>NUCLEOTIDE SEQUENCE [LARGE SCALE GENOMIC DNA]</scope>
    <source>
        <strain evidence="1 2">F12-50-A1</strain>
    </source>
</reference>
<dbReference type="Gene3D" id="1.10.1610.10">
    <property type="match status" value="1"/>
</dbReference>
<name>A0A8I0T2J8_9GAMM</name>
<dbReference type="RefSeq" id="WP_147390377.1">
    <property type="nucleotide sequence ID" value="NZ_AQHF01000020.1"/>
</dbReference>
<organism evidence="1 2">
    <name type="scientific">Pseudoalteromonas peptidolytica F12-50-A1</name>
    <dbReference type="NCBI Taxonomy" id="1315280"/>
    <lineage>
        <taxon>Bacteria</taxon>
        <taxon>Pseudomonadati</taxon>
        <taxon>Pseudomonadota</taxon>
        <taxon>Gammaproteobacteria</taxon>
        <taxon>Alteromonadales</taxon>
        <taxon>Pseudoalteromonadaceae</taxon>
        <taxon>Pseudoalteromonas</taxon>
    </lineage>
</organism>
<comment type="caution">
    <text evidence="1">The sequence shown here is derived from an EMBL/GenBank/DDBJ whole genome shotgun (WGS) entry which is preliminary data.</text>
</comment>
<gene>
    <name evidence="1" type="ORF">PPEP_a0349</name>
</gene>
<evidence type="ECO:0000313" key="2">
    <source>
        <dbReference type="Proteomes" id="UP000660708"/>
    </source>
</evidence>
<proteinExistence type="predicted"/>
<dbReference type="InterPro" id="IPR023195">
    <property type="entry name" value="Nict_dMeBzImd_PRibTrfase_N"/>
</dbReference>
<sequence length="75" mass="8127">MVKPLATLKNVHIQKLIDLKAKPLGAFGKLKSLTVQLVQILSQRQTQLQLTHLAITLPALFIIAGVSQCLRGEGA</sequence>